<dbReference type="GO" id="GO:0006313">
    <property type="term" value="P:DNA transposition"/>
    <property type="evidence" value="ECO:0007669"/>
    <property type="project" value="InterPro"/>
</dbReference>
<dbReference type="Proteomes" id="UP000004650">
    <property type="component" value="Unassembled WGS sequence"/>
</dbReference>
<evidence type="ECO:0000313" key="3">
    <source>
        <dbReference type="Proteomes" id="UP000004650"/>
    </source>
</evidence>
<sequence>MSNINFGRGYVYSIQYHIVWCVKYRRKVLIDDIEKTLKELLIEISN</sequence>
<dbReference type="EMBL" id="ACDS02000111">
    <property type="protein sequence ID" value="KMV75837.1"/>
    <property type="molecule type" value="Genomic_DNA"/>
</dbReference>
<dbReference type="SUPFAM" id="SSF143422">
    <property type="entry name" value="Transposase IS200-like"/>
    <property type="match status" value="1"/>
</dbReference>
<dbReference type="AlphaFoldDB" id="A0A0K9CNF0"/>
<organism evidence="2 3">
    <name type="scientific">Fusobacterium animalis D11</name>
    <dbReference type="NCBI Taxonomy" id="556264"/>
    <lineage>
        <taxon>Bacteria</taxon>
        <taxon>Fusobacteriati</taxon>
        <taxon>Fusobacteriota</taxon>
        <taxon>Fusobacteriia</taxon>
        <taxon>Fusobacteriales</taxon>
        <taxon>Fusobacteriaceae</taxon>
        <taxon>Fusobacterium</taxon>
    </lineage>
</organism>
<feature type="domain" description="Transposase IS200-like" evidence="1">
    <location>
        <begin position="11"/>
        <end position="45"/>
    </location>
</feature>
<feature type="non-terminal residue" evidence="2">
    <location>
        <position position="46"/>
    </location>
</feature>
<dbReference type="InterPro" id="IPR036515">
    <property type="entry name" value="Transposase_17_sf"/>
</dbReference>
<dbReference type="GO" id="GO:0004803">
    <property type="term" value="F:transposase activity"/>
    <property type="evidence" value="ECO:0007669"/>
    <property type="project" value="InterPro"/>
</dbReference>
<proteinExistence type="predicted"/>
<reference evidence="3" key="1">
    <citation type="submission" date="2009-02" db="EMBL/GenBank/DDBJ databases">
        <title>The Genome Sequence of Shigella sp. D9.</title>
        <authorList>
            <consortium name="The Broad Institute Genome Sequencing Platform"/>
            <person name="Ward D."/>
            <person name="Young S.K."/>
            <person name="Kodira C.D."/>
            <person name="Zeng Q."/>
            <person name="Koehrsen M."/>
            <person name="Alvarado L."/>
            <person name="Berlin A."/>
            <person name="Borenstein D."/>
            <person name="Chen Z."/>
            <person name="Engels R."/>
            <person name="Freedman E."/>
            <person name="Gellesch M."/>
            <person name="Goldberg J."/>
            <person name="Griggs A."/>
            <person name="Gujja S."/>
            <person name="Heiman D."/>
            <person name="Hepburn T."/>
            <person name="Howarth C."/>
            <person name="Jen D."/>
            <person name="Larson L."/>
            <person name="Lewis B."/>
            <person name="Mehta T."/>
            <person name="Park D."/>
            <person name="Pearson M."/>
            <person name="Roberts A."/>
            <person name="Saif S."/>
            <person name="Shea T."/>
            <person name="Shenoy N."/>
            <person name="Sisk P."/>
            <person name="Stolte C."/>
            <person name="Sykes S."/>
            <person name="Walk T."/>
            <person name="White J."/>
            <person name="Yandava C."/>
            <person name="Allen-Vercoe E."/>
            <person name="Strauss J."/>
            <person name="Sibley C."/>
            <person name="White A."/>
            <person name="Ambrose C."/>
            <person name="Lander E."/>
            <person name="Nusbaum C."/>
            <person name="Galagan J."/>
            <person name="Birren B."/>
        </authorList>
    </citation>
    <scope>NUCLEOTIDE SEQUENCE [LARGE SCALE GENOMIC DNA]</scope>
    <source>
        <strain evidence="3">D11</strain>
    </source>
</reference>
<dbReference type="Pfam" id="PF01797">
    <property type="entry name" value="Y1_Tnp"/>
    <property type="match status" value="1"/>
</dbReference>
<gene>
    <name evidence="2" type="ORF">PSAG_04793</name>
</gene>
<dbReference type="InterPro" id="IPR002686">
    <property type="entry name" value="Transposase_17"/>
</dbReference>
<comment type="caution">
    <text evidence="2">The sequence shown here is derived from an EMBL/GenBank/DDBJ whole genome shotgun (WGS) entry which is preliminary data.</text>
</comment>
<accession>A0A0K9CNF0</accession>
<protein>
    <recommendedName>
        <fullName evidence="1">Transposase IS200-like domain-containing protein</fullName>
    </recommendedName>
</protein>
<evidence type="ECO:0000259" key="1">
    <source>
        <dbReference type="Pfam" id="PF01797"/>
    </source>
</evidence>
<dbReference type="Gene3D" id="3.30.70.1290">
    <property type="entry name" value="Transposase IS200-like"/>
    <property type="match status" value="1"/>
</dbReference>
<evidence type="ECO:0000313" key="2">
    <source>
        <dbReference type="EMBL" id="KMV75837.1"/>
    </source>
</evidence>
<reference evidence="2 3" key="2">
    <citation type="submission" date="2013-10" db="EMBL/GenBank/DDBJ databases">
        <title>The Genome Sequence of Fusobacterium nucleatum subsp. animalis D11.</title>
        <authorList>
            <consortium name="The Broad Institute Genomics Platform"/>
            <person name="Earl A."/>
            <person name="Ward D."/>
            <person name="Feldgarden M."/>
            <person name="Gevers D."/>
            <person name="Kostic A."/>
            <person name="Garrett W."/>
            <person name="Young S.K."/>
            <person name="Zeng Q."/>
            <person name="Gargeya S."/>
            <person name="Fitzgerald M."/>
            <person name="Abouelleil A."/>
            <person name="Alvarado L."/>
            <person name="Berlin A.M."/>
            <person name="Chapman S.B."/>
            <person name="Gainer-Dewar J."/>
            <person name="Goldberg J."/>
            <person name="Gnerre S."/>
            <person name="Griggs A."/>
            <person name="Gujja S."/>
            <person name="Hansen M."/>
            <person name="Howarth C."/>
            <person name="Imamovic A."/>
            <person name="Ireland A."/>
            <person name="Larimer J."/>
            <person name="McCowan C."/>
            <person name="Murphy C."/>
            <person name="Pearson M."/>
            <person name="Poon T.W."/>
            <person name="Priest M."/>
            <person name="Roberts A."/>
            <person name="Saif S."/>
            <person name="Shea T."/>
            <person name="Sykes S."/>
            <person name="Wortman J."/>
            <person name="Nusbaum C."/>
            <person name="Birren B."/>
        </authorList>
    </citation>
    <scope>NUCLEOTIDE SEQUENCE [LARGE SCALE GENOMIC DNA]</scope>
    <source>
        <strain evidence="2 3">D11</strain>
    </source>
</reference>
<dbReference type="GO" id="GO:0003677">
    <property type="term" value="F:DNA binding"/>
    <property type="evidence" value="ECO:0007669"/>
    <property type="project" value="InterPro"/>
</dbReference>
<name>A0A0K9CNF0_9FUSO</name>